<evidence type="ECO:0000256" key="1">
    <source>
        <dbReference type="ARBA" id="ARBA00010515"/>
    </source>
</evidence>
<dbReference type="SUPFAM" id="SSF53474">
    <property type="entry name" value="alpha/beta-Hydrolases"/>
    <property type="match status" value="1"/>
</dbReference>
<organism evidence="3 4">
    <name type="scientific">Stylosanthes scabra</name>
    <dbReference type="NCBI Taxonomy" id="79078"/>
    <lineage>
        <taxon>Eukaryota</taxon>
        <taxon>Viridiplantae</taxon>
        <taxon>Streptophyta</taxon>
        <taxon>Embryophyta</taxon>
        <taxon>Tracheophyta</taxon>
        <taxon>Spermatophyta</taxon>
        <taxon>Magnoliopsida</taxon>
        <taxon>eudicotyledons</taxon>
        <taxon>Gunneridae</taxon>
        <taxon>Pentapetalae</taxon>
        <taxon>rosids</taxon>
        <taxon>fabids</taxon>
        <taxon>Fabales</taxon>
        <taxon>Fabaceae</taxon>
        <taxon>Papilionoideae</taxon>
        <taxon>50 kb inversion clade</taxon>
        <taxon>dalbergioids sensu lato</taxon>
        <taxon>Dalbergieae</taxon>
        <taxon>Pterocarpus clade</taxon>
        <taxon>Stylosanthes</taxon>
    </lineage>
</organism>
<comment type="caution">
    <text evidence="3">The sequence shown here is derived from an EMBL/GenBank/DDBJ whole genome shotgun (WGS) entry which is preliminary data.</text>
</comment>
<comment type="similarity">
    <text evidence="1">Belongs to the 'GDXG' lipolytic enzyme family.</text>
</comment>
<dbReference type="InterPro" id="IPR050466">
    <property type="entry name" value="Carboxylest/Gibb_receptor"/>
</dbReference>
<dbReference type="PANTHER" id="PTHR23024">
    <property type="entry name" value="ARYLACETAMIDE DEACETYLASE"/>
    <property type="match status" value="1"/>
</dbReference>
<sequence>MATARLSSFILNKHSFTRLRTQTLPPPSTPSFTYNSIIHTHSLTTTTARWSSSLLTRSLRTPILPPASAPLAPYSTYNKKHSFSVSTTVSSKKIITTKRIQTTKQEREVSHEFSYFRVYKDGAVELLHPPPKLYTPSDIKDVDISTDPCAPLQARIFLPNIPNPNNKLPVFLFFHGSGFCASSAFTEEYTNYVAAIANEAKVLAVSVEYSKFPARPPPACYEDAWKSLQWVESHAGGNGPEDWLNNHADLQRIFVAGNSAGGNLAHWVASLAGKTNLQAGASVEGAILVHPFFGGIGEDEQWLYMCKEKKGPEDSRLKPTEEDLKNLGCKRVLVFVAGKDPLLVAGRNYVTALKKSGWNGDVELVENRDLEHTDPIYKPYDENSREILQKIASFINEKSCCC</sequence>
<name>A0ABU6R805_9FABA</name>
<dbReference type="EMBL" id="JASCZI010030260">
    <property type="protein sequence ID" value="MED6120085.1"/>
    <property type="molecule type" value="Genomic_DNA"/>
</dbReference>
<dbReference type="Proteomes" id="UP001341840">
    <property type="component" value="Unassembled WGS sequence"/>
</dbReference>
<gene>
    <name evidence="3" type="ORF">PIB30_017712</name>
</gene>
<accession>A0ABU6R805</accession>
<dbReference type="Pfam" id="PF07859">
    <property type="entry name" value="Abhydrolase_3"/>
    <property type="match status" value="1"/>
</dbReference>
<proteinExistence type="inferred from homology"/>
<dbReference type="Gene3D" id="3.40.50.1820">
    <property type="entry name" value="alpha/beta hydrolase"/>
    <property type="match status" value="1"/>
</dbReference>
<evidence type="ECO:0000313" key="3">
    <source>
        <dbReference type="EMBL" id="MED6120085.1"/>
    </source>
</evidence>
<evidence type="ECO:0000313" key="4">
    <source>
        <dbReference type="Proteomes" id="UP001341840"/>
    </source>
</evidence>
<dbReference type="InterPro" id="IPR029058">
    <property type="entry name" value="AB_hydrolase_fold"/>
</dbReference>
<dbReference type="PANTHER" id="PTHR23024:SF582">
    <property type="entry name" value="CARBOXYLESTERASE 12-RELATED"/>
    <property type="match status" value="1"/>
</dbReference>
<evidence type="ECO:0000259" key="2">
    <source>
        <dbReference type="Pfam" id="PF07859"/>
    </source>
</evidence>
<reference evidence="3 4" key="1">
    <citation type="journal article" date="2023" name="Plants (Basel)">
        <title>Bridging the Gap: Combining Genomics and Transcriptomics Approaches to Understand Stylosanthes scabra, an Orphan Legume from the Brazilian Caatinga.</title>
        <authorList>
            <person name="Ferreira-Neto J.R.C."/>
            <person name="da Silva M.D."/>
            <person name="Binneck E."/>
            <person name="de Melo N.F."/>
            <person name="da Silva R.H."/>
            <person name="de Melo A.L.T.M."/>
            <person name="Pandolfi V."/>
            <person name="Bustamante F.O."/>
            <person name="Brasileiro-Vidal A.C."/>
            <person name="Benko-Iseppon A.M."/>
        </authorList>
    </citation>
    <scope>NUCLEOTIDE SEQUENCE [LARGE SCALE GENOMIC DNA]</scope>
    <source>
        <tissue evidence="3">Leaves</tissue>
    </source>
</reference>
<feature type="domain" description="Alpha/beta hydrolase fold-3" evidence="2">
    <location>
        <begin position="172"/>
        <end position="292"/>
    </location>
</feature>
<keyword evidence="4" id="KW-1185">Reference proteome</keyword>
<dbReference type="InterPro" id="IPR013094">
    <property type="entry name" value="AB_hydrolase_3"/>
</dbReference>
<protein>
    <recommendedName>
        <fullName evidence="2">Alpha/beta hydrolase fold-3 domain-containing protein</fullName>
    </recommendedName>
</protein>